<dbReference type="NCBIfam" id="TIGR01509">
    <property type="entry name" value="HAD-SF-IA-v3"/>
    <property type="match status" value="1"/>
</dbReference>
<dbReference type="PANTHER" id="PTHR43481:SF4">
    <property type="entry name" value="GLYCEROL-1-PHOSPHATE PHOSPHOHYDROLASE 1-RELATED"/>
    <property type="match status" value="1"/>
</dbReference>
<sequence length="225" mass="24693">MRTPQAILWDMDGTLIDSEPYWQQAEFDLVAQHGGVWTMDDALNLVGYDLHDAAKVLQHHGVDLEVDKIVNFLITTVSTRISRHVPWRDHAAETLAWVRHQRIPCALVTMSHTPIAQTFVDSAPHGTFDAVITGDMVPQGKPHPDPYVMAARTLGVDVTECIAIEDSPTGITSAMAAGARTIAIQAIIPVQPRPHLSRIQELDQLTPSVLDVVMHGATIDFFTPG</sequence>
<dbReference type="GO" id="GO:0050308">
    <property type="term" value="F:sugar-phosphatase activity"/>
    <property type="evidence" value="ECO:0007669"/>
    <property type="project" value="TreeGrafter"/>
</dbReference>
<dbReference type="SFLD" id="SFLDS00003">
    <property type="entry name" value="Haloacid_Dehalogenase"/>
    <property type="match status" value="1"/>
</dbReference>
<organism evidence="1 2">
    <name type="scientific">Jonesia denitrificans (strain ATCC 14870 / DSM 20603 / BCRC 15368 / CIP 55.134 / JCM 11481 / NBRC 15587 / NCTC 10816 / Prevot 55134)</name>
    <name type="common">Listeria denitrificans</name>
    <dbReference type="NCBI Taxonomy" id="471856"/>
    <lineage>
        <taxon>Bacteria</taxon>
        <taxon>Bacillati</taxon>
        <taxon>Actinomycetota</taxon>
        <taxon>Actinomycetes</taxon>
        <taxon>Micrococcales</taxon>
        <taxon>Jonesiaceae</taxon>
        <taxon>Jonesia</taxon>
    </lineage>
</organism>
<dbReference type="KEGG" id="jde:Jden_1197"/>
<gene>
    <name evidence="1" type="ordered locus">Jden_1197</name>
</gene>
<dbReference type="InterPro" id="IPR023214">
    <property type="entry name" value="HAD_sf"/>
</dbReference>
<dbReference type="InterPro" id="IPR041492">
    <property type="entry name" value="HAD_2"/>
</dbReference>
<dbReference type="Pfam" id="PF13419">
    <property type="entry name" value="HAD_2"/>
    <property type="match status" value="1"/>
</dbReference>
<dbReference type="PRINTS" id="PR00413">
    <property type="entry name" value="HADHALOGNASE"/>
</dbReference>
<dbReference type="InterPro" id="IPR023198">
    <property type="entry name" value="PGP-like_dom2"/>
</dbReference>
<dbReference type="InterPro" id="IPR036412">
    <property type="entry name" value="HAD-like_sf"/>
</dbReference>
<dbReference type="HOGENOM" id="CLU_045011_13_1_11"/>
<evidence type="ECO:0000313" key="1">
    <source>
        <dbReference type="EMBL" id="ACV08853.1"/>
    </source>
</evidence>
<accession>C7R3Z6</accession>
<dbReference type="AlphaFoldDB" id="C7R3Z6"/>
<evidence type="ECO:0000313" key="2">
    <source>
        <dbReference type="Proteomes" id="UP000000628"/>
    </source>
</evidence>
<reference evidence="1 2" key="1">
    <citation type="journal article" date="2009" name="Stand. Genomic Sci.">
        <title>Complete genome sequence of Jonesia denitrificans type strain (Prevot 55134).</title>
        <authorList>
            <person name="Pukall R."/>
            <person name="Gehrich-Schroter G."/>
            <person name="Lapidus A."/>
            <person name="Nolan M."/>
            <person name="Glavina Del Rio T."/>
            <person name="Lucas S."/>
            <person name="Chen F."/>
            <person name="Tice H."/>
            <person name="Pitluck S."/>
            <person name="Cheng J.F."/>
            <person name="Copeland A."/>
            <person name="Saunders E."/>
            <person name="Brettin T."/>
            <person name="Detter J.C."/>
            <person name="Bruce D."/>
            <person name="Goodwin L."/>
            <person name="Pati A."/>
            <person name="Ivanova N."/>
            <person name="Mavromatis K."/>
            <person name="Ovchinnikova G."/>
            <person name="Chen A."/>
            <person name="Palaniappan K."/>
            <person name="Land M."/>
            <person name="Hauser L."/>
            <person name="Chang Y.J."/>
            <person name="Jeffries C.D."/>
            <person name="Chain P."/>
            <person name="Goker M."/>
            <person name="Bristow J."/>
            <person name="Eisen J.A."/>
            <person name="Markowitz V."/>
            <person name="Hugenholtz P."/>
            <person name="Kyrpides N.C."/>
            <person name="Klenk H.P."/>
            <person name="Han C."/>
        </authorList>
    </citation>
    <scope>NUCLEOTIDE SEQUENCE [LARGE SCALE GENOMIC DNA]</scope>
    <source>
        <strain evidence="2">ATCC 14870 / DSM 20603 / BCRC 15368 / CIP 55.134 / JCM 11481 / NBRC 15587 / NCTC 10816 / Prevot 55134</strain>
    </source>
</reference>
<dbReference type="SUPFAM" id="SSF56784">
    <property type="entry name" value="HAD-like"/>
    <property type="match status" value="1"/>
</dbReference>
<dbReference type="EMBL" id="CP001706">
    <property type="protein sequence ID" value="ACV08853.1"/>
    <property type="molecule type" value="Genomic_DNA"/>
</dbReference>
<dbReference type="SFLD" id="SFLDG01129">
    <property type="entry name" value="C1.5:_HAD__Beta-PGM__Phosphata"/>
    <property type="match status" value="1"/>
</dbReference>
<dbReference type="PANTHER" id="PTHR43481">
    <property type="entry name" value="FRUCTOSE-1-PHOSPHATE PHOSPHATASE"/>
    <property type="match status" value="1"/>
</dbReference>
<keyword evidence="2" id="KW-1185">Reference proteome</keyword>
<dbReference type="RefSeq" id="WP_015771481.1">
    <property type="nucleotide sequence ID" value="NC_013174.1"/>
</dbReference>
<name>C7R3Z6_JONDD</name>
<keyword evidence="1" id="KW-0378">Hydrolase</keyword>
<dbReference type="STRING" id="471856.Jden_1197"/>
<proteinExistence type="predicted"/>
<dbReference type="InterPro" id="IPR006439">
    <property type="entry name" value="HAD-SF_hydro_IA"/>
</dbReference>
<dbReference type="eggNOG" id="COG0637">
    <property type="taxonomic scope" value="Bacteria"/>
</dbReference>
<dbReference type="Gene3D" id="3.40.50.1000">
    <property type="entry name" value="HAD superfamily/HAD-like"/>
    <property type="match status" value="1"/>
</dbReference>
<dbReference type="InterPro" id="IPR051806">
    <property type="entry name" value="HAD-like_SPP"/>
</dbReference>
<dbReference type="CDD" id="cd07505">
    <property type="entry name" value="HAD_BPGM-like"/>
    <property type="match status" value="1"/>
</dbReference>
<dbReference type="Proteomes" id="UP000000628">
    <property type="component" value="Chromosome"/>
</dbReference>
<dbReference type="Gene3D" id="1.10.150.240">
    <property type="entry name" value="Putative phosphatase, domain 2"/>
    <property type="match status" value="1"/>
</dbReference>
<protein>
    <submittedName>
        <fullName evidence="1">HAD-superfamily hydrolase, subfamily IA, variant 3</fullName>
    </submittedName>
</protein>